<dbReference type="PANTHER" id="PTHR42770">
    <property type="entry name" value="AMINO ACID TRANSPORTER-RELATED"/>
    <property type="match status" value="1"/>
</dbReference>
<protein>
    <submittedName>
        <fullName evidence="7">APC family permease</fullName>
    </submittedName>
</protein>
<evidence type="ECO:0000256" key="3">
    <source>
        <dbReference type="ARBA" id="ARBA00022692"/>
    </source>
</evidence>
<evidence type="ECO:0000256" key="5">
    <source>
        <dbReference type="ARBA" id="ARBA00023136"/>
    </source>
</evidence>
<feature type="transmembrane region" description="Helical" evidence="6">
    <location>
        <begin position="201"/>
        <end position="221"/>
    </location>
</feature>
<dbReference type="Proteomes" id="UP001552427">
    <property type="component" value="Unassembled WGS sequence"/>
</dbReference>
<evidence type="ECO:0000256" key="6">
    <source>
        <dbReference type="SAM" id="Phobius"/>
    </source>
</evidence>
<accession>A0ABV3H6B0</accession>
<evidence type="ECO:0000313" key="8">
    <source>
        <dbReference type="Proteomes" id="UP001552427"/>
    </source>
</evidence>
<comment type="subcellular location">
    <subcellularLocation>
        <location evidence="1">Cell membrane</location>
        <topology evidence="1">Multi-pass membrane protein</topology>
    </subcellularLocation>
</comment>
<keyword evidence="5 6" id="KW-0472">Membrane</keyword>
<organism evidence="7 8">
    <name type="scientific">Nonomuraea bangladeshensis</name>
    <dbReference type="NCBI Taxonomy" id="404385"/>
    <lineage>
        <taxon>Bacteria</taxon>
        <taxon>Bacillati</taxon>
        <taxon>Actinomycetota</taxon>
        <taxon>Actinomycetes</taxon>
        <taxon>Streptosporangiales</taxon>
        <taxon>Streptosporangiaceae</taxon>
        <taxon>Nonomuraea</taxon>
    </lineage>
</organism>
<dbReference type="PANTHER" id="PTHR42770:SF16">
    <property type="entry name" value="AMINO ACID PERMEASE"/>
    <property type="match status" value="1"/>
</dbReference>
<dbReference type="InterPro" id="IPR050367">
    <property type="entry name" value="APC_superfamily"/>
</dbReference>
<evidence type="ECO:0000256" key="4">
    <source>
        <dbReference type="ARBA" id="ARBA00022989"/>
    </source>
</evidence>
<feature type="transmembrane region" description="Helical" evidence="6">
    <location>
        <begin position="424"/>
        <end position="445"/>
    </location>
</feature>
<reference evidence="7 8" key="1">
    <citation type="submission" date="2024-06" db="EMBL/GenBank/DDBJ databases">
        <title>The Natural Products Discovery Center: Release of the First 8490 Sequenced Strains for Exploring Actinobacteria Biosynthetic Diversity.</title>
        <authorList>
            <person name="Kalkreuter E."/>
            <person name="Kautsar S.A."/>
            <person name="Yang D."/>
            <person name="Bader C.D."/>
            <person name="Teijaro C.N."/>
            <person name="Fluegel L."/>
            <person name="Davis C.M."/>
            <person name="Simpson J.R."/>
            <person name="Lauterbach L."/>
            <person name="Steele A.D."/>
            <person name="Gui C."/>
            <person name="Meng S."/>
            <person name="Li G."/>
            <person name="Viehrig K."/>
            <person name="Ye F."/>
            <person name="Su P."/>
            <person name="Kiefer A.F."/>
            <person name="Nichols A."/>
            <person name="Cepeda A.J."/>
            <person name="Yan W."/>
            <person name="Fan B."/>
            <person name="Jiang Y."/>
            <person name="Adhikari A."/>
            <person name="Zheng C.-J."/>
            <person name="Schuster L."/>
            <person name="Cowan T.M."/>
            <person name="Smanski M.J."/>
            <person name="Chevrette M.G."/>
            <person name="De Carvalho L.P.S."/>
            <person name="Shen B."/>
        </authorList>
    </citation>
    <scope>NUCLEOTIDE SEQUENCE [LARGE SCALE GENOMIC DNA]</scope>
    <source>
        <strain evidence="7 8">NPDC049574</strain>
    </source>
</reference>
<dbReference type="RefSeq" id="WP_364451553.1">
    <property type="nucleotide sequence ID" value="NZ_JBFARM010000005.1"/>
</dbReference>
<feature type="transmembrane region" description="Helical" evidence="6">
    <location>
        <begin position="54"/>
        <end position="75"/>
    </location>
</feature>
<feature type="transmembrane region" description="Helical" evidence="6">
    <location>
        <begin position="21"/>
        <end position="42"/>
    </location>
</feature>
<keyword evidence="3 6" id="KW-0812">Transmembrane</keyword>
<proteinExistence type="predicted"/>
<gene>
    <name evidence="7" type="ORF">AB0K40_19635</name>
</gene>
<evidence type="ECO:0000313" key="7">
    <source>
        <dbReference type="EMBL" id="MEV4287725.1"/>
    </source>
</evidence>
<dbReference type="PIRSF" id="PIRSF006060">
    <property type="entry name" value="AA_transporter"/>
    <property type="match status" value="1"/>
</dbReference>
<keyword evidence="8" id="KW-1185">Reference proteome</keyword>
<feature type="transmembrane region" description="Helical" evidence="6">
    <location>
        <begin position="338"/>
        <end position="359"/>
    </location>
</feature>
<dbReference type="EMBL" id="JBFARM010000005">
    <property type="protein sequence ID" value="MEV4287725.1"/>
    <property type="molecule type" value="Genomic_DNA"/>
</dbReference>
<feature type="transmembrane region" description="Helical" evidence="6">
    <location>
        <begin position="130"/>
        <end position="148"/>
    </location>
</feature>
<keyword evidence="4 6" id="KW-1133">Transmembrane helix</keyword>
<keyword evidence="2" id="KW-1003">Cell membrane</keyword>
<comment type="caution">
    <text evidence="7">The sequence shown here is derived from an EMBL/GenBank/DDBJ whole genome shotgun (WGS) entry which is preliminary data.</text>
</comment>
<name>A0ABV3H6B0_9ACTN</name>
<feature type="transmembrane region" description="Helical" evidence="6">
    <location>
        <begin position="297"/>
        <end position="317"/>
    </location>
</feature>
<dbReference type="Gene3D" id="1.20.1740.10">
    <property type="entry name" value="Amino acid/polyamine transporter I"/>
    <property type="match status" value="1"/>
</dbReference>
<evidence type="ECO:0000256" key="2">
    <source>
        <dbReference type="ARBA" id="ARBA00022475"/>
    </source>
</evidence>
<feature type="transmembrane region" description="Helical" evidence="6">
    <location>
        <begin position="399"/>
        <end position="418"/>
    </location>
</feature>
<feature type="transmembrane region" description="Helical" evidence="6">
    <location>
        <begin position="241"/>
        <end position="261"/>
    </location>
</feature>
<dbReference type="Pfam" id="PF13520">
    <property type="entry name" value="AA_permease_2"/>
    <property type="match status" value="1"/>
</dbReference>
<feature type="transmembrane region" description="Helical" evidence="6">
    <location>
        <begin position="371"/>
        <end position="392"/>
    </location>
</feature>
<sequence length="459" mass="49083">MRTQQSIEQFGYRQELHRGVGLADLVFYGLVFMVPIAPFAIFGIVYAESGGMPVLAYLVGMIALLFTASSYAQMVKAFPLSGSVYNYAGRGIAPPVGFLTGWMVLLDYILVPSLLYLVASIAMNDVVPAVPVWAWVIGFVAVNMTINLRGIRMTIRLTRVMIVGALVVLALFLLVGIWALLQGKGRGFSLTPLFNGDTFSWPIVFAAVSVAVLSFLGFDGISMLVEESTGGSEQVGRAMRLALVLAGVLFITQVWVAALLVPDPDGLLTSGSDTAFYDAAAVAGGEWLRDVTSIATALFWGLANTLVAQVAVSRLLYAMARDRQLPSFLARVSVRHSVPANAIMLVSALSVGLGIWMSVRDDGVGVLSSLINMGAMVAFVVLHVSVIVHYTVRGRSGAWWPHLAAPLIGMAILIFVVINAKVLAQVVGLIWLGLGALVLLTLYLLGRRPVLGGVPADRF</sequence>
<feature type="transmembrane region" description="Helical" evidence="6">
    <location>
        <begin position="160"/>
        <end position="181"/>
    </location>
</feature>
<dbReference type="InterPro" id="IPR002293">
    <property type="entry name" value="AA/rel_permease1"/>
</dbReference>
<evidence type="ECO:0000256" key="1">
    <source>
        <dbReference type="ARBA" id="ARBA00004651"/>
    </source>
</evidence>